<dbReference type="RefSeq" id="WP_028752278.1">
    <property type="nucleotide sequence ID" value="NZ_JACIIG010000007.1"/>
</dbReference>
<dbReference type="OrthoDB" id="9793571at2"/>
<dbReference type="InterPro" id="IPR058163">
    <property type="entry name" value="LysR-type_TF_proteobact-type"/>
</dbReference>
<comment type="caution">
    <text evidence="6">The sequence shown here is derived from an EMBL/GenBank/DDBJ whole genome shotgun (WGS) entry which is preliminary data.</text>
</comment>
<feature type="domain" description="HTH lysR-type" evidence="5">
    <location>
        <begin position="11"/>
        <end position="68"/>
    </location>
</feature>
<keyword evidence="7" id="KW-1185">Reference proteome</keyword>
<dbReference type="Gene3D" id="1.10.10.10">
    <property type="entry name" value="Winged helix-like DNA-binding domain superfamily/Winged helix DNA-binding domain"/>
    <property type="match status" value="1"/>
</dbReference>
<dbReference type="EMBL" id="JACIIG010000007">
    <property type="protein sequence ID" value="MBB4569029.1"/>
    <property type="molecule type" value="Genomic_DNA"/>
</dbReference>
<evidence type="ECO:0000256" key="1">
    <source>
        <dbReference type="ARBA" id="ARBA00009437"/>
    </source>
</evidence>
<dbReference type="InterPro" id="IPR005119">
    <property type="entry name" value="LysR_subst-bd"/>
</dbReference>
<keyword evidence="4" id="KW-0804">Transcription</keyword>
<dbReference type="PANTHER" id="PTHR30537">
    <property type="entry name" value="HTH-TYPE TRANSCRIPTIONAL REGULATOR"/>
    <property type="match status" value="1"/>
</dbReference>
<dbReference type="GO" id="GO:0043565">
    <property type="term" value="F:sequence-specific DNA binding"/>
    <property type="evidence" value="ECO:0007669"/>
    <property type="project" value="TreeGrafter"/>
</dbReference>
<dbReference type="Pfam" id="PF03466">
    <property type="entry name" value="LysR_substrate"/>
    <property type="match status" value="1"/>
</dbReference>
<dbReference type="PANTHER" id="PTHR30537:SF74">
    <property type="entry name" value="HTH-TYPE TRANSCRIPTIONAL REGULATOR TRPI"/>
    <property type="match status" value="1"/>
</dbReference>
<name>A0A7W6ZUU2_9HYPH</name>
<gene>
    <name evidence="6" type="ORF">GGE60_003148</name>
</gene>
<dbReference type="Gene3D" id="3.40.190.10">
    <property type="entry name" value="Periplasmic binding protein-like II"/>
    <property type="match status" value="2"/>
</dbReference>
<dbReference type="AlphaFoldDB" id="A0A7W6ZUU2"/>
<comment type="similarity">
    <text evidence="1">Belongs to the LysR transcriptional regulatory family.</text>
</comment>
<dbReference type="SUPFAM" id="SSF46785">
    <property type="entry name" value="Winged helix' DNA-binding domain"/>
    <property type="match status" value="1"/>
</dbReference>
<keyword evidence="2" id="KW-0805">Transcription regulation</keyword>
<dbReference type="SUPFAM" id="SSF53850">
    <property type="entry name" value="Periplasmic binding protein-like II"/>
    <property type="match status" value="1"/>
</dbReference>
<evidence type="ECO:0000256" key="3">
    <source>
        <dbReference type="ARBA" id="ARBA00023125"/>
    </source>
</evidence>
<accession>A0A7W6ZUU2</accession>
<reference evidence="6 7" key="1">
    <citation type="submission" date="2020-08" db="EMBL/GenBank/DDBJ databases">
        <title>Genomic Encyclopedia of Type Strains, Phase IV (KMG-V): Genome sequencing to study the core and pangenomes of soil and plant-associated prokaryotes.</title>
        <authorList>
            <person name="Whitman W."/>
        </authorList>
    </citation>
    <scope>NUCLEOTIDE SEQUENCE [LARGE SCALE GENOMIC DNA]</scope>
    <source>
        <strain evidence="6 7">SEMIA 492</strain>
    </source>
</reference>
<dbReference type="InterPro" id="IPR036388">
    <property type="entry name" value="WH-like_DNA-bd_sf"/>
</dbReference>
<dbReference type="PROSITE" id="PS50931">
    <property type="entry name" value="HTH_LYSR"/>
    <property type="match status" value="1"/>
</dbReference>
<dbReference type="InterPro" id="IPR036390">
    <property type="entry name" value="WH_DNA-bd_sf"/>
</dbReference>
<dbReference type="GO" id="GO:0003700">
    <property type="term" value="F:DNA-binding transcription factor activity"/>
    <property type="evidence" value="ECO:0007669"/>
    <property type="project" value="InterPro"/>
</dbReference>
<dbReference type="InterPro" id="IPR000847">
    <property type="entry name" value="LysR_HTH_N"/>
</dbReference>
<evidence type="ECO:0000313" key="6">
    <source>
        <dbReference type="EMBL" id="MBB4569029.1"/>
    </source>
</evidence>
<protein>
    <submittedName>
        <fullName evidence="6">LysR family glycine cleavage system transcriptional activator</fullName>
    </submittedName>
</protein>
<keyword evidence="3" id="KW-0238">DNA-binding</keyword>
<dbReference type="Proteomes" id="UP000543836">
    <property type="component" value="Unassembled WGS sequence"/>
</dbReference>
<dbReference type="GO" id="GO:0006351">
    <property type="term" value="P:DNA-templated transcription"/>
    <property type="evidence" value="ECO:0007669"/>
    <property type="project" value="TreeGrafter"/>
</dbReference>
<organism evidence="6 7">
    <name type="scientific">Rhizobium leucaenae</name>
    <dbReference type="NCBI Taxonomy" id="29450"/>
    <lineage>
        <taxon>Bacteria</taxon>
        <taxon>Pseudomonadati</taxon>
        <taxon>Pseudomonadota</taxon>
        <taxon>Alphaproteobacteria</taxon>
        <taxon>Hyphomicrobiales</taxon>
        <taxon>Rhizobiaceae</taxon>
        <taxon>Rhizobium/Agrobacterium group</taxon>
        <taxon>Rhizobium</taxon>
    </lineage>
</organism>
<proteinExistence type="inferred from homology"/>
<sequence>MSVNPQIRNTLHLNALRALEASARLGGFAQAAGELLVTPGAVAAQIKILEAEYGAALFERHAKGVRLTPLGESVKTDLTLAFDAIEAAARNLRRQAAPHKVHIVTSPALAELWLGPRVPELAASLGSIDISVTAVEEPPNLKRSAFDICLFYIDRLEKGYRLVEEEELEPVCIPSLAEQLRHPSDLSSTRCIADVVWEDWKVWAAAAMPDQPFSPHGPGFSLYSVAVQQALLGAGVLIGRRSLIRQHLESGALVAPFKKTVPLGLKIATWLLPESRNNRAVEGVAEALVRTGSSRE</sequence>
<evidence type="ECO:0000256" key="4">
    <source>
        <dbReference type="ARBA" id="ARBA00023163"/>
    </source>
</evidence>
<evidence type="ECO:0000259" key="5">
    <source>
        <dbReference type="PROSITE" id="PS50931"/>
    </source>
</evidence>
<dbReference type="Pfam" id="PF00126">
    <property type="entry name" value="HTH_1"/>
    <property type="match status" value="1"/>
</dbReference>
<evidence type="ECO:0000256" key="2">
    <source>
        <dbReference type="ARBA" id="ARBA00023015"/>
    </source>
</evidence>
<evidence type="ECO:0000313" key="7">
    <source>
        <dbReference type="Proteomes" id="UP000543836"/>
    </source>
</evidence>